<protein>
    <submittedName>
        <fullName evidence="2">Uncharacterized protein</fullName>
    </submittedName>
</protein>
<keyword evidence="3" id="KW-1185">Reference proteome</keyword>
<sequence length="148" mass="15297">MLSTAHGRAVHPACSRTKGKTRVGTTRRWAAGVAAASRTSMSEDRRVVIVRVPTAPGGTEQGAPSAGPNANDEGGMAAELIGFRAISRVKLATAGNAPSTLEARTELDSDVVNVPRCSALRGVLGGAIQDVERTRDFPNPGPMIQVPG</sequence>
<gene>
    <name evidence="2" type="ORF">GLOTRDRAFT_91799</name>
</gene>
<dbReference type="AlphaFoldDB" id="S7QEX3"/>
<proteinExistence type="predicted"/>
<evidence type="ECO:0000313" key="2">
    <source>
        <dbReference type="EMBL" id="EPQ58371.1"/>
    </source>
</evidence>
<feature type="region of interest" description="Disordered" evidence="1">
    <location>
        <begin position="1"/>
        <end position="23"/>
    </location>
</feature>
<organism evidence="2 3">
    <name type="scientific">Gloeophyllum trabeum (strain ATCC 11539 / FP-39264 / Madison 617)</name>
    <name type="common">Brown rot fungus</name>
    <dbReference type="NCBI Taxonomy" id="670483"/>
    <lineage>
        <taxon>Eukaryota</taxon>
        <taxon>Fungi</taxon>
        <taxon>Dikarya</taxon>
        <taxon>Basidiomycota</taxon>
        <taxon>Agaricomycotina</taxon>
        <taxon>Agaricomycetes</taxon>
        <taxon>Gloeophyllales</taxon>
        <taxon>Gloeophyllaceae</taxon>
        <taxon>Gloeophyllum</taxon>
    </lineage>
</organism>
<feature type="region of interest" description="Disordered" evidence="1">
    <location>
        <begin position="53"/>
        <end position="74"/>
    </location>
</feature>
<dbReference type="Proteomes" id="UP000030669">
    <property type="component" value="Unassembled WGS sequence"/>
</dbReference>
<evidence type="ECO:0000256" key="1">
    <source>
        <dbReference type="SAM" id="MobiDB-lite"/>
    </source>
</evidence>
<dbReference type="HOGENOM" id="CLU_1759000_0_0_1"/>
<reference evidence="2 3" key="1">
    <citation type="journal article" date="2012" name="Science">
        <title>The Paleozoic origin of enzymatic lignin decomposition reconstructed from 31 fungal genomes.</title>
        <authorList>
            <person name="Floudas D."/>
            <person name="Binder M."/>
            <person name="Riley R."/>
            <person name="Barry K."/>
            <person name="Blanchette R.A."/>
            <person name="Henrissat B."/>
            <person name="Martinez A.T."/>
            <person name="Otillar R."/>
            <person name="Spatafora J.W."/>
            <person name="Yadav J.S."/>
            <person name="Aerts A."/>
            <person name="Benoit I."/>
            <person name="Boyd A."/>
            <person name="Carlson A."/>
            <person name="Copeland A."/>
            <person name="Coutinho P.M."/>
            <person name="de Vries R.P."/>
            <person name="Ferreira P."/>
            <person name="Findley K."/>
            <person name="Foster B."/>
            <person name="Gaskell J."/>
            <person name="Glotzer D."/>
            <person name="Gorecki P."/>
            <person name="Heitman J."/>
            <person name="Hesse C."/>
            <person name="Hori C."/>
            <person name="Igarashi K."/>
            <person name="Jurgens J.A."/>
            <person name="Kallen N."/>
            <person name="Kersten P."/>
            <person name="Kohler A."/>
            <person name="Kuees U."/>
            <person name="Kumar T.K.A."/>
            <person name="Kuo A."/>
            <person name="LaButti K."/>
            <person name="Larrondo L.F."/>
            <person name="Lindquist E."/>
            <person name="Ling A."/>
            <person name="Lombard V."/>
            <person name="Lucas S."/>
            <person name="Lundell T."/>
            <person name="Martin R."/>
            <person name="McLaughlin D.J."/>
            <person name="Morgenstern I."/>
            <person name="Morin E."/>
            <person name="Murat C."/>
            <person name="Nagy L.G."/>
            <person name="Nolan M."/>
            <person name="Ohm R.A."/>
            <person name="Patyshakuliyeva A."/>
            <person name="Rokas A."/>
            <person name="Ruiz-Duenas F.J."/>
            <person name="Sabat G."/>
            <person name="Salamov A."/>
            <person name="Samejima M."/>
            <person name="Schmutz J."/>
            <person name="Slot J.C."/>
            <person name="St John F."/>
            <person name="Stenlid J."/>
            <person name="Sun H."/>
            <person name="Sun S."/>
            <person name="Syed K."/>
            <person name="Tsang A."/>
            <person name="Wiebenga A."/>
            <person name="Young D."/>
            <person name="Pisabarro A."/>
            <person name="Eastwood D.C."/>
            <person name="Martin F."/>
            <person name="Cullen D."/>
            <person name="Grigoriev I.V."/>
            <person name="Hibbett D.S."/>
        </authorList>
    </citation>
    <scope>NUCLEOTIDE SEQUENCE [LARGE SCALE GENOMIC DNA]</scope>
    <source>
        <strain evidence="2 3">ATCC 11539</strain>
    </source>
</reference>
<dbReference type="EMBL" id="KB469298">
    <property type="protein sequence ID" value="EPQ58371.1"/>
    <property type="molecule type" value="Genomic_DNA"/>
</dbReference>
<name>S7QEX3_GLOTA</name>
<evidence type="ECO:0000313" key="3">
    <source>
        <dbReference type="Proteomes" id="UP000030669"/>
    </source>
</evidence>
<dbReference type="KEGG" id="gtr:GLOTRDRAFT_91799"/>
<accession>S7QEX3</accession>
<dbReference type="GeneID" id="19309335"/>
<dbReference type="RefSeq" id="XP_007863567.1">
    <property type="nucleotide sequence ID" value="XM_007865376.1"/>
</dbReference>